<proteinExistence type="predicted"/>
<sequence length="162" mass="17511">MGAAESHDAPESSDSLLNLSCCETRHKKRGPLHESRPLSSPCGIGMGLDSQMLAEGRGAVVICLAKDGPAERDGKVQIGDSILFVDDLDLRELMNNSGKMSFSGDIPSLLARALLGEEGSTVRLGISRKGEPGILYREVRREHLKPRSQWLSAHSNASRSME</sequence>
<name>L1J4T9_GUITC</name>
<dbReference type="Proteomes" id="UP000011087">
    <property type="component" value="Unassembled WGS sequence"/>
</dbReference>
<evidence type="ECO:0000259" key="1">
    <source>
        <dbReference type="PROSITE" id="PS50106"/>
    </source>
</evidence>
<evidence type="ECO:0000313" key="4">
    <source>
        <dbReference type="Proteomes" id="UP000011087"/>
    </source>
</evidence>
<dbReference type="PROSITE" id="PS50106">
    <property type="entry name" value="PDZ"/>
    <property type="match status" value="1"/>
</dbReference>
<gene>
    <name evidence="2" type="ORF">GUITHDRAFT_110354</name>
</gene>
<reference evidence="4" key="2">
    <citation type="submission" date="2012-11" db="EMBL/GenBank/DDBJ databases">
        <authorList>
            <person name="Kuo A."/>
            <person name="Curtis B.A."/>
            <person name="Tanifuji G."/>
            <person name="Burki F."/>
            <person name="Gruber A."/>
            <person name="Irimia M."/>
            <person name="Maruyama S."/>
            <person name="Arias M.C."/>
            <person name="Ball S.G."/>
            <person name="Gile G.H."/>
            <person name="Hirakawa Y."/>
            <person name="Hopkins J.F."/>
            <person name="Rensing S.A."/>
            <person name="Schmutz J."/>
            <person name="Symeonidi A."/>
            <person name="Elias M."/>
            <person name="Eveleigh R.J."/>
            <person name="Herman E.K."/>
            <person name="Klute M.J."/>
            <person name="Nakayama T."/>
            <person name="Obornik M."/>
            <person name="Reyes-Prieto A."/>
            <person name="Armbrust E.V."/>
            <person name="Aves S.J."/>
            <person name="Beiko R.G."/>
            <person name="Coutinho P."/>
            <person name="Dacks J.B."/>
            <person name="Durnford D.G."/>
            <person name="Fast N.M."/>
            <person name="Green B.R."/>
            <person name="Grisdale C."/>
            <person name="Hempe F."/>
            <person name="Henrissat B."/>
            <person name="Hoppner M.P."/>
            <person name="Ishida K.-I."/>
            <person name="Kim E."/>
            <person name="Koreny L."/>
            <person name="Kroth P.G."/>
            <person name="Liu Y."/>
            <person name="Malik S.-B."/>
            <person name="Maier U.G."/>
            <person name="McRose D."/>
            <person name="Mock T."/>
            <person name="Neilson J.A."/>
            <person name="Onodera N.T."/>
            <person name="Poole A.M."/>
            <person name="Pritham E.J."/>
            <person name="Richards T.A."/>
            <person name="Rocap G."/>
            <person name="Roy S.W."/>
            <person name="Sarai C."/>
            <person name="Schaack S."/>
            <person name="Shirato S."/>
            <person name="Slamovits C.H."/>
            <person name="Spencer D.F."/>
            <person name="Suzuki S."/>
            <person name="Worden A.Z."/>
            <person name="Zauner S."/>
            <person name="Barry K."/>
            <person name="Bell C."/>
            <person name="Bharti A.K."/>
            <person name="Crow J.A."/>
            <person name="Grimwood J."/>
            <person name="Kramer R."/>
            <person name="Lindquist E."/>
            <person name="Lucas S."/>
            <person name="Salamov A."/>
            <person name="McFadden G.I."/>
            <person name="Lane C.E."/>
            <person name="Keeling P.J."/>
            <person name="Gray M.W."/>
            <person name="Grigoriev I.V."/>
            <person name="Archibald J.M."/>
        </authorList>
    </citation>
    <scope>NUCLEOTIDE SEQUENCE</scope>
    <source>
        <strain evidence="4">CCMP2712</strain>
    </source>
</reference>
<dbReference type="GeneID" id="17300243"/>
<dbReference type="KEGG" id="gtt:GUITHDRAFT_110354"/>
<dbReference type="EMBL" id="JH993009">
    <property type="protein sequence ID" value="EKX43548.1"/>
    <property type="molecule type" value="Genomic_DNA"/>
</dbReference>
<dbReference type="SUPFAM" id="SSF50156">
    <property type="entry name" value="PDZ domain-like"/>
    <property type="match status" value="1"/>
</dbReference>
<dbReference type="AlphaFoldDB" id="L1J4T9"/>
<accession>L1J4T9</accession>
<dbReference type="RefSeq" id="XP_005830528.1">
    <property type="nucleotide sequence ID" value="XM_005830471.1"/>
</dbReference>
<reference evidence="3" key="3">
    <citation type="submission" date="2015-06" db="UniProtKB">
        <authorList>
            <consortium name="EnsemblProtists"/>
        </authorList>
    </citation>
    <scope>IDENTIFICATION</scope>
</reference>
<dbReference type="InterPro" id="IPR036034">
    <property type="entry name" value="PDZ_sf"/>
</dbReference>
<dbReference type="EnsemblProtists" id="EKX43548">
    <property type="protein sequence ID" value="EKX43548"/>
    <property type="gene ID" value="GUITHDRAFT_110354"/>
</dbReference>
<organism evidence="2">
    <name type="scientific">Guillardia theta (strain CCMP2712)</name>
    <name type="common">Cryptophyte</name>
    <dbReference type="NCBI Taxonomy" id="905079"/>
    <lineage>
        <taxon>Eukaryota</taxon>
        <taxon>Cryptophyceae</taxon>
        <taxon>Pyrenomonadales</taxon>
        <taxon>Geminigeraceae</taxon>
        <taxon>Guillardia</taxon>
    </lineage>
</organism>
<evidence type="ECO:0000313" key="3">
    <source>
        <dbReference type="EnsemblProtists" id="EKX43548"/>
    </source>
</evidence>
<protein>
    <recommendedName>
        <fullName evidence="1">PDZ domain-containing protein</fullName>
    </recommendedName>
</protein>
<dbReference type="Gene3D" id="2.30.42.10">
    <property type="match status" value="1"/>
</dbReference>
<keyword evidence="4" id="KW-1185">Reference proteome</keyword>
<dbReference type="PaxDb" id="55529-EKX43548"/>
<dbReference type="OrthoDB" id="78824at2759"/>
<dbReference type="Pfam" id="PF00595">
    <property type="entry name" value="PDZ"/>
    <property type="match status" value="1"/>
</dbReference>
<feature type="domain" description="PDZ" evidence="1">
    <location>
        <begin position="43"/>
        <end position="130"/>
    </location>
</feature>
<dbReference type="InterPro" id="IPR001478">
    <property type="entry name" value="PDZ"/>
</dbReference>
<reference evidence="2 4" key="1">
    <citation type="journal article" date="2012" name="Nature">
        <title>Algal genomes reveal evolutionary mosaicism and the fate of nucleomorphs.</title>
        <authorList>
            <consortium name="DOE Joint Genome Institute"/>
            <person name="Curtis B.A."/>
            <person name="Tanifuji G."/>
            <person name="Burki F."/>
            <person name="Gruber A."/>
            <person name="Irimia M."/>
            <person name="Maruyama S."/>
            <person name="Arias M.C."/>
            <person name="Ball S.G."/>
            <person name="Gile G.H."/>
            <person name="Hirakawa Y."/>
            <person name="Hopkins J.F."/>
            <person name="Kuo A."/>
            <person name="Rensing S.A."/>
            <person name="Schmutz J."/>
            <person name="Symeonidi A."/>
            <person name="Elias M."/>
            <person name="Eveleigh R.J."/>
            <person name="Herman E.K."/>
            <person name="Klute M.J."/>
            <person name="Nakayama T."/>
            <person name="Obornik M."/>
            <person name="Reyes-Prieto A."/>
            <person name="Armbrust E.V."/>
            <person name="Aves S.J."/>
            <person name="Beiko R.G."/>
            <person name="Coutinho P."/>
            <person name="Dacks J.B."/>
            <person name="Durnford D.G."/>
            <person name="Fast N.M."/>
            <person name="Green B.R."/>
            <person name="Grisdale C.J."/>
            <person name="Hempel F."/>
            <person name="Henrissat B."/>
            <person name="Hoppner M.P."/>
            <person name="Ishida K."/>
            <person name="Kim E."/>
            <person name="Koreny L."/>
            <person name="Kroth P.G."/>
            <person name="Liu Y."/>
            <person name="Malik S.B."/>
            <person name="Maier U.G."/>
            <person name="McRose D."/>
            <person name="Mock T."/>
            <person name="Neilson J.A."/>
            <person name="Onodera N.T."/>
            <person name="Poole A.M."/>
            <person name="Pritham E.J."/>
            <person name="Richards T.A."/>
            <person name="Rocap G."/>
            <person name="Roy S.W."/>
            <person name="Sarai C."/>
            <person name="Schaack S."/>
            <person name="Shirato S."/>
            <person name="Slamovits C.H."/>
            <person name="Spencer D.F."/>
            <person name="Suzuki S."/>
            <person name="Worden A.Z."/>
            <person name="Zauner S."/>
            <person name="Barry K."/>
            <person name="Bell C."/>
            <person name="Bharti A.K."/>
            <person name="Crow J.A."/>
            <person name="Grimwood J."/>
            <person name="Kramer R."/>
            <person name="Lindquist E."/>
            <person name="Lucas S."/>
            <person name="Salamov A."/>
            <person name="McFadden G.I."/>
            <person name="Lane C.E."/>
            <person name="Keeling P.J."/>
            <person name="Gray M.W."/>
            <person name="Grigoriev I.V."/>
            <person name="Archibald J.M."/>
        </authorList>
    </citation>
    <scope>NUCLEOTIDE SEQUENCE</scope>
    <source>
        <strain evidence="2 4">CCMP2712</strain>
    </source>
</reference>
<dbReference type="HOGENOM" id="CLU_1638583_0_0_1"/>
<evidence type="ECO:0000313" key="2">
    <source>
        <dbReference type="EMBL" id="EKX43548.1"/>
    </source>
</evidence>